<evidence type="ECO:0000256" key="4">
    <source>
        <dbReference type="ARBA" id="ARBA00022777"/>
    </source>
</evidence>
<keyword evidence="5" id="KW-0067">ATP-binding</keyword>
<dbReference type="PANTHER" id="PTHR43085">
    <property type="entry name" value="HEXOKINASE FAMILY MEMBER"/>
    <property type="match status" value="1"/>
</dbReference>
<dbReference type="PROSITE" id="PS00584">
    <property type="entry name" value="PFKB_KINASES_2"/>
    <property type="match status" value="1"/>
</dbReference>
<keyword evidence="8" id="KW-1185">Reference proteome</keyword>
<keyword evidence="2" id="KW-0808">Transferase</keyword>
<dbReference type="InterPro" id="IPR011611">
    <property type="entry name" value="PfkB_dom"/>
</dbReference>
<dbReference type="AlphaFoldDB" id="A0A542DWH3"/>
<dbReference type="InterPro" id="IPR002173">
    <property type="entry name" value="Carboh/pur_kinase_PfkB_CS"/>
</dbReference>
<dbReference type="Pfam" id="PF00294">
    <property type="entry name" value="PfkB"/>
    <property type="match status" value="1"/>
</dbReference>
<keyword evidence="4 7" id="KW-0418">Kinase</keyword>
<evidence type="ECO:0000256" key="2">
    <source>
        <dbReference type="ARBA" id="ARBA00022679"/>
    </source>
</evidence>
<dbReference type="GO" id="GO:0005524">
    <property type="term" value="F:ATP binding"/>
    <property type="evidence" value="ECO:0007669"/>
    <property type="project" value="UniProtKB-KW"/>
</dbReference>
<comment type="similarity">
    <text evidence="1">Belongs to the carbohydrate kinase PfkB family.</text>
</comment>
<protein>
    <submittedName>
        <fullName evidence="7">Fructokinase</fullName>
    </submittedName>
</protein>
<comment type="caution">
    <text evidence="7">The sequence shown here is derived from an EMBL/GenBank/DDBJ whole genome shotgun (WGS) entry which is preliminary data.</text>
</comment>
<keyword evidence="3" id="KW-0547">Nucleotide-binding</keyword>
<dbReference type="Proteomes" id="UP000317893">
    <property type="component" value="Unassembled WGS sequence"/>
</dbReference>
<evidence type="ECO:0000256" key="1">
    <source>
        <dbReference type="ARBA" id="ARBA00010688"/>
    </source>
</evidence>
<dbReference type="EMBL" id="VFMN01000001">
    <property type="protein sequence ID" value="TQJ07416.1"/>
    <property type="molecule type" value="Genomic_DNA"/>
</dbReference>
<dbReference type="InterPro" id="IPR050306">
    <property type="entry name" value="PfkB_Carbo_kinase"/>
</dbReference>
<sequence>MTARTLVLGEALIDIVRRADGASSEHVGGSPLNVALGLAALGETVDFATRYGADERGHRIGATIADGGVHPVPGSDGADRTSTAAATLDAGGAATYAFDLVWDLPPTPVSDDTGHLHTGSIAAVLEPGGEQVVAALRGARARATISYDPNVRPQIMTDLDAARVRIEEVVALSDVVKASDEDVAALYPGTAVEDVLRRWGAMGPALVVVTRGGDGVLVGVTRTGETTSAPTRATHVEDTVGAGDSFMAGLLSGLLEAGLLGGAQARGRLATADLAAVMPALERGLATSGLTVGRSGAYAPTRAEIGA</sequence>
<proteinExistence type="inferred from homology"/>
<dbReference type="SUPFAM" id="SSF53613">
    <property type="entry name" value="Ribokinase-like"/>
    <property type="match status" value="1"/>
</dbReference>
<evidence type="ECO:0000313" key="7">
    <source>
        <dbReference type="EMBL" id="TQJ07416.1"/>
    </source>
</evidence>
<organism evidence="7 8">
    <name type="scientific">Lapillicoccus jejuensis</name>
    <dbReference type="NCBI Taxonomy" id="402171"/>
    <lineage>
        <taxon>Bacteria</taxon>
        <taxon>Bacillati</taxon>
        <taxon>Actinomycetota</taxon>
        <taxon>Actinomycetes</taxon>
        <taxon>Micrococcales</taxon>
        <taxon>Intrasporangiaceae</taxon>
        <taxon>Lapillicoccus</taxon>
    </lineage>
</organism>
<dbReference type="InterPro" id="IPR029056">
    <property type="entry name" value="Ribokinase-like"/>
</dbReference>
<dbReference type="PANTHER" id="PTHR43085:SF1">
    <property type="entry name" value="PSEUDOURIDINE KINASE-RELATED"/>
    <property type="match status" value="1"/>
</dbReference>
<evidence type="ECO:0000313" key="8">
    <source>
        <dbReference type="Proteomes" id="UP000317893"/>
    </source>
</evidence>
<dbReference type="GO" id="GO:0016301">
    <property type="term" value="F:kinase activity"/>
    <property type="evidence" value="ECO:0007669"/>
    <property type="project" value="UniProtKB-KW"/>
</dbReference>
<feature type="domain" description="Carbohydrate kinase PfkB" evidence="6">
    <location>
        <begin position="6"/>
        <end position="301"/>
    </location>
</feature>
<dbReference type="RefSeq" id="WP_141846427.1">
    <property type="nucleotide sequence ID" value="NZ_BAAAPR010000006.1"/>
</dbReference>
<evidence type="ECO:0000259" key="6">
    <source>
        <dbReference type="Pfam" id="PF00294"/>
    </source>
</evidence>
<gene>
    <name evidence="7" type="ORF">FB458_0478</name>
</gene>
<evidence type="ECO:0000256" key="5">
    <source>
        <dbReference type="ARBA" id="ARBA00022840"/>
    </source>
</evidence>
<name>A0A542DWH3_9MICO</name>
<reference evidence="7 8" key="1">
    <citation type="submission" date="2019-06" db="EMBL/GenBank/DDBJ databases">
        <title>Sequencing the genomes of 1000 actinobacteria strains.</title>
        <authorList>
            <person name="Klenk H.-P."/>
        </authorList>
    </citation>
    <scope>NUCLEOTIDE SEQUENCE [LARGE SCALE GENOMIC DNA]</scope>
    <source>
        <strain evidence="7 8">DSM 18607</strain>
    </source>
</reference>
<dbReference type="Gene3D" id="3.40.1190.20">
    <property type="match status" value="1"/>
</dbReference>
<accession>A0A542DWH3</accession>
<dbReference type="PROSITE" id="PS00583">
    <property type="entry name" value="PFKB_KINASES_1"/>
    <property type="match status" value="1"/>
</dbReference>
<dbReference type="OrthoDB" id="9795789at2"/>
<evidence type="ECO:0000256" key="3">
    <source>
        <dbReference type="ARBA" id="ARBA00022741"/>
    </source>
</evidence>